<protein>
    <submittedName>
        <fullName evidence="2">Glycosyltransferase family 77 protein</fullName>
    </submittedName>
</protein>
<dbReference type="Proteomes" id="UP000683559">
    <property type="component" value="Chromosome"/>
</dbReference>
<accession>A0ABX8LIZ8</accession>
<dbReference type="Pfam" id="PF03407">
    <property type="entry name" value="Nucleotid_trans"/>
    <property type="match status" value="1"/>
</dbReference>
<proteinExistence type="predicted"/>
<dbReference type="RefSeq" id="WP_217288245.1">
    <property type="nucleotide sequence ID" value="NZ_CP077683.1"/>
</dbReference>
<reference evidence="2 3" key="1">
    <citation type="submission" date="2021-06" db="EMBL/GenBank/DDBJ databases">
        <title>Gemonas diversity in paddy soil.</title>
        <authorList>
            <person name="Liu G."/>
        </authorList>
    </citation>
    <scope>NUCLEOTIDE SEQUENCE [LARGE SCALE GENOMIC DNA]</scope>
    <source>
        <strain evidence="2 3">RG2</strain>
    </source>
</reference>
<dbReference type="InterPro" id="IPR005069">
    <property type="entry name" value="Nucl-diP-sugar_transferase"/>
</dbReference>
<evidence type="ECO:0000259" key="1">
    <source>
        <dbReference type="Pfam" id="PF03407"/>
    </source>
</evidence>
<keyword evidence="3" id="KW-1185">Reference proteome</keyword>
<evidence type="ECO:0000313" key="2">
    <source>
        <dbReference type="EMBL" id="QXE91667.1"/>
    </source>
</evidence>
<sequence>MVIVTCANADRAKDDSGEEYENFSFRKVISHTVAVAQRQGYTAEVYDLGELGMGEPFSVTDETFAAKGYYEKEVVGGYKSKSLFKPGLVRLSMAKHDDLVVYLDGDAQLRAGLDEIDTDDYDVGVTLRDAGELESEWHKKHMEIVRFVNAGVIFFRPTRQAEDFVARWSCLTDELGNDQMALNRLCCPDRYPAPWSVHVLDGVRVKYFPGRIYNFYYFPEMFSGGAKVLHFKGSVRHFYPFGPGKKLFCLCRVPVTKLLAMLKK</sequence>
<organism evidence="2 3">
    <name type="scientific">Geomonas subterranea</name>
    <dbReference type="NCBI Taxonomy" id="2847989"/>
    <lineage>
        <taxon>Bacteria</taxon>
        <taxon>Pseudomonadati</taxon>
        <taxon>Thermodesulfobacteriota</taxon>
        <taxon>Desulfuromonadia</taxon>
        <taxon>Geobacterales</taxon>
        <taxon>Geobacteraceae</taxon>
        <taxon>Geomonas</taxon>
    </lineage>
</organism>
<feature type="domain" description="Nucleotide-diphospho-sugar transferase" evidence="1">
    <location>
        <begin position="135"/>
        <end position="208"/>
    </location>
</feature>
<name>A0ABX8LIZ8_9BACT</name>
<dbReference type="EMBL" id="CP077683">
    <property type="protein sequence ID" value="QXE91667.1"/>
    <property type="molecule type" value="Genomic_DNA"/>
</dbReference>
<gene>
    <name evidence="2" type="ORF">KP001_03770</name>
</gene>
<evidence type="ECO:0000313" key="3">
    <source>
        <dbReference type="Proteomes" id="UP000683559"/>
    </source>
</evidence>